<dbReference type="Pfam" id="PF03151">
    <property type="entry name" value="TPT"/>
    <property type="match status" value="1"/>
</dbReference>
<protein>
    <submittedName>
        <fullName evidence="7">Solute carrier family 35 member C2-like</fullName>
    </submittedName>
</protein>
<feature type="transmembrane region" description="Helical" evidence="5">
    <location>
        <begin position="110"/>
        <end position="136"/>
    </location>
</feature>
<feature type="transmembrane region" description="Helical" evidence="5">
    <location>
        <begin position="244"/>
        <end position="268"/>
    </location>
</feature>
<evidence type="ECO:0000256" key="5">
    <source>
        <dbReference type="SAM" id="Phobius"/>
    </source>
</evidence>
<sequence>MINKIFKLSHAHYSLMLQSLRVLGYILLYYFFSISLTFYCKWILTDFPFPLSATLFQILFTFLFCSIIRACIALYTKTPPIRVGGVAYIKNILPTSIAAAYDIGLSNWSFQFITVTLYIMCKTSAVIFVLFFAILFKLEKFRFKLIGIVLLICVGLFMFTFKYTFFNITGFILVISASVLSGIRWNTAQLLLQKSQLGLENPIDILYHVTPVISLCLFPLAVVFEGVGLSTSLVAFRASESGAAFFSLELILFSALLALGIGFSEFLLVQQTSSLTLSISGILKEVITLYIAITWFHPDENLSPLNVVGMCLCMLGILMHVWNKAIQYKTKDEVHSNNEETLQMAVLIREDELLKEEDYLVTLSGSDSMEY</sequence>
<evidence type="ECO:0000313" key="7">
    <source>
        <dbReference type="EMBL" id="KAI6648092.1"/>
    </source>
</evidence>
<reference evidence="7 8" key="1">
    <citation type="journal article" date="2023" name="BMC Biol.">
        <title>The compact genome of the sponge Oopsacas minuta (Hexactinellida) is lacking key metazoan core genes.</title>
        <authorList>
            <person name="Santini S."/>
            <person name="Schenkelaars Q."/>
            <person name="Jourda C."/>
            <person name="Duchesne M."/>
            <person name="Belahbib H."/>
            <person name="Rocher C."/>
            <person name="Selva M."/>
            <person name="Riesgo A."/>
            <person name="Vervoort M."/>
            <person name="Leys S.P."/>
            <person name="Kodjabachian L."/>
            <person name="Le Bivic A."/>
            <person name="Borchiellini C."/>
            <person name="Claverie J.M."/>
            <person name="Renard E."/>
        </authorList>
    </citation>
    <scope>NUCLEOTIDE SEQUENCE [LARGE SCALE GENOMIC DNA]</scope>
    <source>
        <strain evidence="7">SPO-2</strain>
    </source>
</reference>
<gene>
    <name evidence="7" type="ORF">LOD99_11901</name>
</gene>
<feature type="transmembrane region" description="Helical" evidence="5">
    <location>
        <begin position="87"/>
        <end position="104"/>
    </location>
</feature>
<dbReference type="PANTHER" id="PTHR11132">
    <property type="entry name" value="SOLUTE CARRIER FAMILY 35"/>
    <property type="match status" value="1"/>
</dbReference>
<evidence type="ECO:0000256" key="3">
    <source>
        <dbReference type="ARBA" id="ARBA00022989"/>
    </source>
</evidence>
<keyword evidence="8" id="KW-1185">Reference proteome</keyword>
<feature type="transmembrane region" description="Helical" evidence="5">
    <location>
        <begin position="165"/>
        <end position="185"/>
    </location>
</feature>
<feature type="transmembrane region" description="Helical" evidence="5">
    <location>
        <begin position="56"/>
        <end position="75"/>
    </location>
</feature>
<proteinExistence type="predicted"/>
<feature type="transmembrane region" description="Helical" evidence="5">
    <location>
        <begin position="143"/>
        <end position="159"/>
    </location>
</feature>
<feature type="transmembrane region" description="Helical" evidence="5">
    <location>
        <begin position="275"/>
        <end position="296"/>
    </location>
</feature>
<dbReference type="EMBL" id="JAKMXF010000332">
    <property type="protein sequence ID" value="KAI6648092.1"/>
    <property type="molecule type" value="Genomic_DNA"/>
</dbReference>
<feature type="domain" description="Sugar phosphate transporter" evidence="6">
    <location>
        <begin position="21"/>
        <end position="319"/>
    </location>
</feature>
<evidence type="ECO:0000313" key="8">
    <source>
        <dbReference type="Proteomes" id="UP001165289"/>
    </source>
</evidence>
<name>A0AAV7JGT0_9METZ</name>
<keyword evidence="2 5" id="KW-0812">Transmembrane</keyword>
<feature type="transmembrane region" description="Helical" evidence="5">
    <location>
        <begin position="20"/>
        <end position="44"/>
    </location>
</feature>
<keyword evidence="4 5" id="KW-0472">Membrane</keyword>
<feature type="transmembrane region" description="Helical" evidence="5">
    <location>
        <begin position="302"/>
        <end position="322"/>
    </location>
</feature>
<dbReference type="AlphaFoldDB" id="A0AAV7JGT0"/>
<keyword evidence="3 5" id="KW-1133">Transmembrane helix</keyword>
<evidence type="ECO:0000256" key="2">
    <source>
        <dbReference type="ARBA" id="ARBA00022692"/>
    </source>
</evidence>
<organism evidence="7 8">
    <name type="scientific">Oopsacas minuta</name>
    <dbReference type="NCBI Taxonomy" id="111878"/>
    <lineage>
        <taxon>Eukaryota</taxon>
        <taxon>Metazoa</taxon>
        <taxon>Porifera</taxon>
        <taxon>Hexactinellida</taxon>
        <taxon>Hexasterophora</taxon>
        <taxon>Lyssacinosida</taxon>
        <taxon>Leucopsacidae</taxon>
        <taxon>Oopsacas</taxon>
    </lineage>
</organism>
<evidence type="ECO:0000259" key="6">
    <source>
        <dbReference type="Pfam" id="PF03151"/>
    </source>
</evidence>
<accession>A0AAV7JGT0</accession>
<dbReference type="InterPro" id="IPR004853">
    <property type="entry name" value="Sugar_P_trans_dom"/>
</dbReference>
<dbReference type="InterPro" id="IPR050186">
    <property type="entry name" value="TPT_transporter"/>
</dbReference>
<dbReference type="GO" id="GO:0016020">
    <property type="term" value="C:membrane"/>
    <property type="evidence" value="ECO:0007669"/>
    <property type="project" value="UniProtKB-SubCell"/>
</dbReference>
<dbReference type="Proteomes" id="UP001165289">
    <property type="component" value="Unassembled WGS sequence"/>
</dbReference>
<comment type="caution">
    <text evidence="7">The sequence shown here is derived from an EMBL/GenBank/DDBJ whole genome shotgun (WGS) entry which is preliminary data.</text>
</comment>
<evidence type="ECO:0000256" key="1">
    <source>
        <dbReference type="ARBA" id="ARBA00004141"/>
    </source>
</evidence>
<evidence type="ECO:0000256" key="4">
    <source>
        <dbReference type="ARBA" id="ARBA00023136"/>
    </source>
</evidence>
<feature type="transmembrane region" description="Helical" evidence="5">
    <location>
        <begin position="205"/>
        <end position="224"/>
    </location>
</feature>
<comment type="subcellular location">
    <subcellularLocation>
        <location evidence="1">Membrane</location>
        <topology evidence="1">Multi-pass membrane protein</topology>
    </subcellularLocation>
</comment>